<evidence type="ECO:0000256" key="1">
    <source>
        <dbReference type="SAM" id="MobiDB-lite"/>
    </source>
</evidence>
<dbReference type="Proteomes" id="UP000762676">
    <property type="component" value="Unassembled WGS sequence"/>
</dbReference>
<protein>
    <submittedName>
        <fullName evidence="2">Soluble guanylate cyclase subunit</fullName>
    </submittedName>
</protein>
<proteinExistence type="predicted"/>
<keyword evidence="3" id="KW-1185">Reference proteome</keyword>
<sequence length="227" mass="23369">MSGCPIKHAMAEDLIRARSENGGKGVTKIENFRLGQSSSPANGGSNINPSIKANGTGLSSHSNGTTANTTIITPDSDSSDTSSSSPSTSPAKTLSPSGELTPIRKISPSNSNPPILNTAGRKVSPPNPNHVTFYTVITDNDQDGSSVTPSSSSKQLQLEETGSEPSNYGSGEGSPRLRKTSNISTTSSLGSEGDFSSENGGEKRVDVNMLIEAVGTLIIPAVSYPVC</sequence>
<name>A0AAV4FL07_9GAST</name>
<feature type="region of interest" description="Disordered" evidence="1">
    <location>
        <begin position="16"/>
        <end position="201"/>
    </location>
</feature>
<reference evidence="2 3" key="1">
    <citation type="journal article" date="2021" name="Elife">
        <title>Chloroplast acquisition without the gene transfer in kleptoplastic sea slugs, Plakobranchus ocellatus.</title>
        <authorList>
            <person name="Maeda T."/>
            <person name="Takahashi S."/>
            <person name="Yoshida T."/>
            <person name="Shimamura S."/>
            <person name="Takaki Y."/>
            <person name="Nagai Y."/>
            <person name="Toyoda A."/>
            <person name="Suzuki Y."/>
            <person name="Arimoto A."/>
            <person name="Ishii H."/>
            <person name="Satoh N."/>
            <person name="Nishiyama T."/>
            <person name="Hasebe M."/>
            <person name="Maruyama T."/>
            <person name="Minagawa J."/>
            <person name="Obokata J."/>
            <person name="Shigenobu S."/>
        </authorList>
    </citation>
    <scope>NUCLEOTIDE SEQUENCE [LARGE SCALE GENOMIC DNA]</scope>
</reference>
<comment type="caution">
    <text evidence="2">The sequence shown here is derived from an EMBL/GenBank/DDBJ whole genome shotgun (WGS) entry which is preliminary data.</text>
</comment>
<feature type="compositionally biased region" description="Low complexity" evidence="1">
    <location>
        <begin position="73"/>
        <end position="90"/>
    </location>
</feature>
<dbReference type="AlphaFoldDB" id="A0AAV4FL07"/>
<organism evidence="2 3">
    <name type="scientific">Elysia marginata</name>
    <dbReference type="NCBI Taxonomy" id="1093978"/>
    <lineage>
        <taxon>Eukaryota</taxon>
        <taxon>Metazoa</taxon>
        <taxon>Spiralia</taxon>
        <taxon>Lophotrochozoa</taxon>
        <taxon>Mollusca</taxon>
        <taxon>Gastropoda</taxon>
        <taxon>Heterobranchia</taxon>
        <taxon>Euthyneura</taxon>
        <taxon>Panpulmonata</taxon>
        <taxon>Sacoglossa</taxon>
        <taxon>Placobranchoidea</taxon>
        <taxon>Plakobranchidae</taxon>
        <taxon>Elysia</taxon>
    </lineage>
</organism>
<accession>A0AAV4FL07</accession>
<evidence type="ECO:0000313" key="2">
    <source>
        <dbReference type="EMBL" id="GFR74108.1"/>
    </source>
</evidence>
<evidence type="ECO:0000313" key="3">
    <source>
        <dbReference type="Proteomes" id="UP000762676"/>
    </source>
</evidence>
<feature type="compositionally biased region" description="Polar residues" evidence="1">
    <location>
        <begin position="180"/>
        <end position="199"/>
    </location>
</feature>
<feature type="compositionally biased region" description="Polar residues" evidence="1">
    <location>
        <begin position="34"/>
        <end position="72"/>
    </location>
</feature>
<feature type="compositionally biased region" description="Polar residues" evidence="1">
    <location>
        <begin position="129"/>
        <end position="169"/>
    </location>
</feature>
<gene>
    <name evidence="2" type="ORF">ElyMa_000422000</name>
</gene>
<dbReference type="EMBL" id="BMAT01000833">
    <property type="protein sequence ID" value="GFR74108.1"/>
    <property type="molecule type" value="Genomic_DNA"/>
</dbReference>